<feature type="transmembrane region" description="Helical" evidence="1">
    <location>
        <begin position="24"/>
        <end position="48"/>
    </location>
</feature>
<name>A0A6A4Q902_LUPAL</name>
<dbReference type="AlphaFoldDB" id="A0A6A4Q902"/>
<proteinExistence type="predicted"/>
<keyword evidence="3" id="KW-1185">Reference proteome</keyword>
<reference evidence="3" key="1">
    <citation type="journal article" date="2020" name="Nat. Commun.">
        <title>Genome sequence of the cluster root forming white lupin.</title>
        <authorList>
            <person name="Hufnagel B."/>
            <person name="Marques A."/>
            <person name="Soriano A."/>
            <person name="Marques L."/>
            <person name="Divol F."/>
            <person name="Doumas P."/>
            <person name="Sallet E."/>
            <person name="Mancinotti D."/>
            <person name="Carrere S."/>
            <person name="Marande W."/>
            <person name="Arribat S."/>
            <person name="Keller J."/>
            <person name="Huneau C."/>
            <person name="Blein T."/>
            <person name="Aime D."/>
            <person name="Laguerre M."/>
            <person name="Taylor J."/>
            <person name="Schubert V."/>
            <person name="Nelson M."/>
            <person name="Geu-Flores F."/>
            <person name="Crespi M."/>
            <person name="Gallardo-Guerrero K."/>
            <person name="Delaux P.-M."/>
            <person name="Salse J."/>
            <person name="Berges H."/>
            <person name="Guyot R."/>
            <person name="Gouzy J."/>
            <person name="Peret B."/>
        </authorList>
    </citation>
    <scope>NUCLEOTIDE SEQUENCE [LARGE SCALE GENOMIC DNA]</scope>
    <source>
        <strain evidence="3">cv. Amiga</strain>
    </source>
</reference>
<evidence type="ECO:0000256" key="1">
    <source>
        <dbReference type="SAM" id="Phobius"/>
    </source>
</evidence>
<evidence type="ECO:0000313" key="3">
    <source>
        <dbReference type="Proteomes" id="UP000447434"/>
    </source>
</evidence>
<feature type="transmembrane region" description="Helical" evidence="1">
    <location>
        <begin position="265"/>
        <end position="283"/>
    </location>
</feature>
<dbReference type="Proteomes" id="UP000447434">
    <property type="component" value="Chromosome 7"/>
</dbReference>
<dbReference type="PANTHER" id="PTHR33133">
    <property type="entry name" value="OS08G0107100 PROTEIN-RELATED"/>
    <property type="match status" value="1"/>
</dbReference>
<evidence type="ECO:0000313" key="2">
    <source>
        <dbReference type="EMBL" id="KAE9609824.1"/>
    </source>
</evidence>
<keyword evidence="1" id="KW-0472">Membrane</keyword>
<protein>
    <recommendedName>
        <fullName evidence="4">Transmembrane protein</fullName>
    </recommendedName>
</protein>
<sequence>MWKAVLSPVKIILDSFQILLSNKLVFTSILIFTTLPLSTLIITLSFSLHSRATQIHHLEILARYSSTRFEARHVWQESRHDALSLLRTRALFSLPTYLLSLSAAISSVHSTLSPTSPTLRSAAKSISINYRRPFLTSIFVYAILFVFSPVRIAFSAISASTGSIFLVNAILFVIEVYLMSVLSMGLVVSIAEERFGWDAIRVGSGLMEERRVCGWVLTGLCFLSSKLIRSKVEKFLEGQIEPPEFLGLTDMAAKEIKIEEKAVLIGWYGLVVLLSYVIMSVYYSDCRKRHPIREPESDNHEHQLHSLSL</sequence>
<keyword evidence="1" id="KW-0812">Transmembrane</keyword>
<feature type="transmembrane region" description="Helical" evidence="1">
    <location>
        <begin position="163"/>
        <end position="191"/>
    </location>
</feature>
<comment type="caution">
    <text evidence="2">The sequence shown here is derived from an EMBL/GenBank/DDBJ whole genome shotgun (WGS) entry which is preliminary data.</text>
</comment>
<keyword evidence="1" id="KW-1133">Transmembrane helix</keyword>
<gene>
    <name evidence="2" type="ORF">Lalb_Chr07g0180131</name>
</gene>
<dbReference type="PANTHER" id="PTHR33133:SF21">
    <property type="entry name" value="TRANSMEMBRANE PROTEIN"/>
    <property type="match status" value="1"/>
</dbReference>
<dbReference type="OrthoDB" id="1293150at2759"/>
<organism evidence="2 3">
    <name type="scientific">Lupinus albus</name>
    <name type="common">White lupine</name>
    <name type="synonym">Lupinus termis</name>
    <dbReference type="NCBI Taxonomy" id="3870"/>
    <lineage>
        <taxon>Eukaryota</taxon>
        <taxon>Viridiplantae</taxon>
        <taxon>Streptophyta</taxon>
        <taxon>Embryophyta</taxon>
        <taxon>Tracheophyta</taxon>
        <taxon>Spermatophyta</taxon>
        <taxon>Magnoliopsida</taxon>
        <taxon>eudicotyledons</taxon>
        <taxon>Gunneridae</taxon>
        <taxon>Pentapetalae</taxon>
        <taxon>rosids</taxon>
        <taxon>fabids</taxon>
        <taxon>Fabales</taxon>
        <taxon>Fabaceae</taxon>
        <taxon>Papilionoideae</taxon>
        <taxon>50 kb inversion clade</taxon>
        <taxon>genistoids sensu lato</taxon>
        <taxon>core genistoids</taxon>
        <taxon>Genisteae</taxon>
        <taxon>Lupinus</taxon>
    </lineage>
</organism>
<dbReference type="EMBL" id="WOCE01000007">
    <property type="protein sequence ID" value="KAE9609824.1"/>
    <property type="molecule type" value="Genomic_DNA"/>
</dbReference>
<feature type="transmembrane region" description="Helical" evidence="1">
    <location>
        <begin position="134"/>
        <end position="157"/>
    </location>
</feature>
<accession>A0A6A4Q902</accession>
<evidence type="ECO:0008006" key="4">
    <source>
        <dbReference type="Google" id="ProtNLM"/>
    </source>
</evidence>